<comment type="caution">
    <text evidence="6">The sequence shown here is derived from an EMBL/GenBank/DDBJ whole genome shotgun (WGS) entry which is preliminary data.</text>
</comment>
<evidence type="ECO:0000256" key="3">
    <source>
        <dbReference type="PROSITE-ProRule" id="PRU10007"/>
    </source>
</evidence>
<dbReference type="GO" id="GO:0016620">
    <property type="term" value="F:oxidoreductase activity, acting on the aldehyde or oxo group of donors, NAD or NADP as acceptor"/>
    <property type="evidence" value="ECO:0007669"/>
    <property type="project" value="InterPro"/>
</dbReference>
<dbReference type="FunFam" id="3.40.605.10:FF:000007">
    <property type="entry name" value="NAD/NADP-dependent betaine aldehyde dehydrogenase"/>
    <property type="match status" value="1"/>
</dbReference>
<evidence type="ECO:0000313" key="7">
    <source>
        <dbReference type="Proteomes" id="UP000610303"/>
    </source>
</evidence>
<dbReference type="RefSeq" id="WP_189085297.1">
    <property type="nucleotide sequence ID" value="NZ_BMRJ01000002.1"/>
</dbReference>
<evidence type="ECO:0000259" key="5">
    <source>
        <dbReference type="Pfam" id="PF00171"/>
    </source>
</evidence>
<dbReference type="InterPro" id="IPR016162">
    <property type="entry name" value="Ald_DH_N"/>
</dbReference>
<keyword evidence="2 4" id="KW-0560">Oxidoreductase</keyword>
<name>A0A918FBA1_AGRME</name>
<dbReference type="FunFam" id="3.40.309.10:FF:000012">
    <property type="entry name" value="Betaine aldehyde dehydrogenase"/>
    <property type="match status" value="1"/>
</dbReference>
<dbReference type="InterPro" id="IPR016163">
    <property type="entry name" value="Ald_DH_C"/>
</dbReference>
<organism evidence="6 7">
    <name type="scientific">Agromyces mediolanus</name>
    <name type="common">Corynebacterium mediolanum</name>
    <dbReference type="NCBI Taxonomy" id="41986"/>
    <lineage>
        <taxon>Bacteria</taxon>
        <taxon>Bacillati</taxon>
        <taxon>Actinomycetota</taxon>
        <taxon>Actinomycetes</taxon>
        <taxon>Micrococcales</taxon>
        <taxon>Microbacteriaceae</taxon>
        <taxon>Agromyces</taxon>
    </lineage>
</organism>
<dbReference type="AlphaFoldDB" id="A0A918FBA1"/>
<keyword evidence="7" id="KW-1185">Reference proteome</keyword>
<dbReference type="EMBL" id="BMRJ01000002">
    <property type="protein sequence ID" value="GGR27083.1"/>
    <property type="molecule type" value="Genomic_DNA"/>
</dbReference>
<evidence type="ECO:0000256" key="1">
    <source>
        <dbReference type="ARBA" id="ARBA00009986"/>
    </source>
</evidence>
<reference evidence="6" key="2">
    <citation type="submission" date="2020-09" db="EMBL/GenBank/DDBJ databases">
        <authorList>
            <person name="Sun Q."/>
            <person name="Ohkuma M."/>
        </authorList>
    </citation>
    <scope>NUCLEOTIDE SEQUENCE</scope>
    <source>
        <strain evidence="6">JCM 3346</strain>
    </source>
</reference>
<feature type="domain" description="Aldehyde dehydrogenase" evidence="5">
    <location>
        <begin position="35"/>
        <end position="484"/>
    </location>
</feature>
<dbReference type="InterPro" id="IPR029510">
    <property type="entry name" value="Ald_DH_CS_GLU"/>
</dbReference>
<dbReference type="PROSITE" id="PS00687">
    <property type="entry name" value="ALDEHYDE_DEHYDR_GLU"/>
    <property type="match status" value="1"/>
</dbReference>
<evidence type="ECO:0000256" key="4">
    <source>
        <dbReference type="RuleBase" id="RU003345"/>
    </source>
</evidence>
<dbReference type="InterPro" id="IPR016161">
    <property type="entry name" value="Ald_DH/histidinol_DH"/>
</dbReference>
<evidence type="ECO:0000256" key="2">
    <source>
        <dbReference type="ARBA" id="ARBA00023002"/>
    </source>
</evidence>
<dbReference type="SUPFAM" id="SSF53720">
    <property type="entry name" value="ALDH-like"/>
    <property type="match status" value="1"/>
</dbReference>
<dbReference type="InterPro" id="IPR015590">
    <property type="entry name" value="Aldehyde_DH_dom"/>
</dbReference>
<dbReference type="Pfam" id="PF00171">
    <property type="entry name" value="Aldedh"/>
    <property type="match status" value="1"/>
</dbReference>
<evidence type="ECO:0000313" key="6">
    <source>
        <dbReference type="EMBL" id="GGR27083.1"/>
    </source>
</evidence>
<dbReference type="Gene3D" id="3.40.605.10">
    <property type="entry name" value="Aldehyde Dehydrogenase, Chain A, domain 1"/>
    <property type="match status" value="1"/>
</dbReference>
<comment type="similarity">
    <text evidence="1 4">Belongs to the aldehyde dehydrogenase family.</text>
</comment>
<gene>
    <name evidence="6" type="primary">betB</name>
    <name evidence="6" type="ORF">GCM10010196_20770</name>
</gene>
<dbReference type="Proteomes" id="UP000610303">
    <property type="component" value="Unassembled WGS sequence"/>
</dbReference>
<proteinExistence type="inferred from homology"/>
<dbReference type="PANTHER" id="PTHR11699">
    <property type="entry name" value="ALDEHYDE DEHYDROGENASE-RELATED"/>
    <property type="match status" value="1"/>
</dbReference>
<accession>A0A918FBA1</accession>
<feature type="active site" evidence="3">
    <location>
        <position position="261"/>
    </location>
</feature>
<protein>
    <submittedName>
        <fullName evidence="6">NAD/NADP-dependent betaine aldehyde dehydrogenase</fullName>
    </submittedName>
</protein>
<dbReference type="Gene3D" id="3.40.309.10">
    <property type="entry name" value="Aldehyde Dehydrogenase, Chain A, domain 2"/>
    <property type="match status" value="1"/>
</dbReference>
<sequence length="490" mass="52120">MTESDREARRRIEEIGAHPWRQRIGDELRVGRGPAIPIIDPTDDTVLVAPATADADDVRDAVDRAADGAVAWGAATPRERAGAVRDFAAVLERHAEELAWLDTIDAGLPLWMMRIDAATGVERMRLFADLAHSLVGQTIPASAGNLHLTFPEPFGVVARIIPFNHPFMFASSKLAAPLVAGNAVVLKPSELTPLSALRMGELADGVLPPGVFSVVHGGPETGEALVRHPAVSRIAFTGSHQVGRAIQRSGAEVGIKHVSLELGGKNALLLFPDADLDRALASAVKGMNFAFAGQSCGSTSRVLVHESIAEEFTERFARAVAGLRLGRPWEEGVQIGPMVSRRQQDRALGFIERAVAAGAEVLAGGGRGPGDGYAVQPTVLGGVTPELEVATEEVFGPVVSIMTFREEAEAVRIANGVEYGLTGSVWTRDLDRALRVSRALEAGYVWINDTSTHFPGVPFGGVKLSGIGREESVDELLSYTQLRAINVVTA</sequence>
<reference evidence="6" key="1">
    <citation type="journal article" date="2014" name="Int. J. Syst. Evol. Microbiol.">
        <title>Complete genome sequence of Corynebacterium casei LMG S-19264T (=DSM 44701T), isolated from a smear-ripened cheese.</title>
        <authorList>
            <consortium name="US DOE Joint Genome Institute (JGI-PGF)"/>
            <person name="Walter F."/>
            <person name="Albersmeier A."/>
            <person name="Kalinowski J."/>
            <person name="Ruckert C."/>
        </authorList>
    </citation>
    <scope>NUCLEOTIDE SEQUENCE</scope>
    <source>
        <strain evidence="6">JCM 3346</strain>
    </source>
</reference>